<gene>
    <name evidence="2" type="ORF">OBE_09117</name>
</gene>
<dbReference type="EMBL" id="AJWZ01006307">
    <property type="protein sequence ID" value="EKC60153.1"/>
    <property type="molecule type" value="Genomic_DNA"/>
</dbReference>
<name>K1SRG7_9ZZZZ</name>
<evidence type="ECO:0000256" key="1">
    <source>
        <dbReference type="SAM" id="Phobius"/>
    </source>
</evidence>
<proteinExistence type="predicted"/>
<feature type="non-terminal residue" evidence="2">
    <location>
        <position position="110"/>
    </location>
</feature>
<keyword evidence="1" id="KW-0472">Membrane</keyword>
<feature type="transmembrane region" description="Helical" evidence="1">
    <location>
        <begin position="69"/>
        <end position="89"/>
    </location>
</feature>
<evidence type="ECO:0000313" key="2">
    <source>
        <dbReference type="EMBL" id="EKC60153.1"/>
    </source>
</evidence>
<reference evidence="2" key="1">
    <citation type="journal article" date="2013" name="Environ. Microbiol.">
        <title>Microbiota from the distal guts of lean and obese adolescents exhibit partial functional redundancy besides clear differences in community structure.</title>
        <authorList>
            <person name="Ferrer M."/>
            <person name="Ruiz A."/>
            <person name="Lanza F."/>
            <person name="Haange S.B."/>
            <person name="Oberbach A."/>
            <person name="Till H."/>
            <person name="Bargiela R."/>
            <person name="Campoy C."/>
            <person name="Segura M.T."/>
            <person name="Richter M."/>
            <person name="von Bergen M."/>
            <person name="Seifert J."/>
            <person name="Suarez A."/>
        </authorList>
    </citation>
    <scope>NUCLEOTIDE SEQUENCE</scope>
</reference>
<sequence length="110" mass="12554">MKKIFSFSLLLILGLVASQILPGMLGESYPAFRAGATTFLYVCLSFIMINVGREFEIDKKRWRSYAEDYFIAMATAAVPWLLIALYYVFVLLPPEFWGNGDAWKENLLLS</sequence>
<dbReference type="AlphaFoldDB" id="K1SRG7"/>
<keyword evidence="1" id="KW-1133">Transmembrane helix</keyword>
<organism evidence="2">
    <name type="scientific">human gut metagenome</name>
    <dbReference type="NCBI Taxonomy" id="408170"/>
    <lineage>
        <taxon>unclassified sequences</taxon>
        <taxon>metagenomes</taxon>
        <taxon>organismal metagenomes</taxon>
    </lineage>
</organism>
<protein>
    <submittedName>
        <fullName evidence="2">Na+/H+ exchange protein</fullName>
    </submittedName>
</protein>
<comment type="caution">
    <text evidence="2">The sequence shown here is derived from an EMBL/GenBank/DDBJ whole genome shotgun (WGS) entry which is preliminary data.</text>
</comment>
<keyword evidence="1" id="KW-0812">Transmembrane</keyword>
<feature type="transmembrane region" description="Helical" evidence="1">
    <location>
        <begin position="28"/>
        <end position="49"/>
    </location>
</feature>
<accession>K1SRG7</accession>